<dbReference type="InterPro" id="IPR001932">
    <property type="entry name" value="PPM-type_phosphatase-like_dom"/>
</dbReference>
<feature type="domain" description="PPM-type phosphatase" evidence="4">
    <location>
        <begin position="245"/>
        <end position="454"/>
    </location>
</feature>
<dbReference type="Pfam" id="PF07228">
    <property type="entry name" value="SpoIIE"/>
    <property type="match status" value="1"/>
</dbReference>
<feature type="coiled-coil region" evidence="2">
    <location>
        <begin position="163"/>
        <end position="204"/>
    </location>
</feature>
<keyword evidence="1 5" id="KW-0378">Hydrolase</keyword>
<keyword evidence="2" id="KW-0175">Coiled coil</keyword>
<evidence type="ECO:0000256" key="3">
    <source>
        <dbReference type="SAM" id="MobiDB-lite"/>
    </source>
</evidence>
<dbReference type="PANTHER" id="PTHR43156">
    <property type="entry name" value="STAGE II SPORULATION PROTEIN E-RELATED"/>
    <property type="match status" value="1"/>
</dbReference>
<comment type="caution">
    <text evidence="5">The sequence shown here is derived from an EMBL/GenBank/DDBJ whole genome shotgun (WGS) entry which is preliminary data.</text>
</comment>
<dbReference type="EMBL" id="JBHEZX010000002">
    <property type="protein sequence ID" value="MFC1408513.1"/>
    <property type="molecule type" value="Genomic_DNA"/>
</dbReference>
<dbReference type="EC" id="3.1.3.16" evidence="5"/>
<evidence type="ECO:0000256" key="2">
    <source>
        <dbReference type="SAM" id="Coils"/>
    </source>
</evidence>
<evidence type="ECO:0000256" key="1">
    <source>
        <dbReference type="ARBA" id="ARBA00022801"/>
    </source>
</evidence>
<dbReference type="Gene3D" id="3.60.40.10">
    <property type="entry name" value="PPM-type phosphatase domain"/>
    <property type="match status" value="1"/>
</dbReference>
<protein>
    <submittedName>
        <fullName evidence="5">PP2C family protein-serine/threonine phosphatase</fullName>
        <ecNumber evidence="5">3.1.3.16</ecNumber>
    </submittedName>
</protein>
<name>A0ABV6V488_9ACTN</name>
<dbReference type="InterPro" id="IPR052016">
    <property type="entry name" value="Bact_Sigma-Reg"/>
</dbReference>
<proteinExistence type="predicted"/>
<evidence type="ECO:0000259" key="4">
    <source>
        <dbReference type="SMART" id="SM00331"/>
    </source>
</evidence>
<sequence length="458" mass="48972">MTPTTDPSRDAEDGRPQPPNHSESLLALDIRSERDVFALRSQAKAAAAAAGLDARDQVRLAAALSELGRDLLRPAPMTTTFALDRDSAPALRVDITWNDERVPEPESLAAVTRLLPGTRYQPAPIGRAGAQLKISCRLPGWPSGGADAIRTALLAEDSGTSAIQDLQAQTRDLIAALEESHAQRDQLEALNRELQETNEGVIAMYTELSAELEETNRGVVALYGEEHTLALTLQRTFLPASLPSTPGVELAVRYLASTSQAEIGGDFYEAVHTAGGLLLAVGDVVGHSLQAAVVMGELRHALRAYAAEDSPPHVLLEKLDRLLAQHQPGWTATVCIVLVDQGTGTIQVANAGHLPPLLIDADGHATYLREHGPLLGMTLPQRPATTYPLIPGSRLLMVTDGLIETRTSDLSERLDALRRSAAAGPGEPEALCDSLLETFGSPQDDDIIVFAARFDPQP</sequence>
<gene>
    <name evidence="5" type="ORF">ACEZDG_04395</name>
</gene>
<reference evidence="5 6" key="1">
    <citation type="submission" date="2024-09" db="EMBL/GenBank/DDBJ databases">
        <authorList>
            <person name="Lee S.D."/>
        </authorList>
    </citation>
    <scope>NUCLEOTIDE SEQUENCE [LARGE SCALE GENOMIC DNA]</scope>
    <source>
        <strain evidence="5 6">N1-1</strain>
    </source>
</reference>
<dbReference type="RefSeq" id="WP_380503822.1">
    <property type="nucleotide sequence ID" value="NZ_JBHEZX010000002.1"/>
</dbReference>
<keyword evidence="6" id="KW-1185">Reference proteome</keyword>
<organism evidence="5 6">
    <name type="scientific">Streptacidiphilus alkalitolerans</name>
    <dbReference type="NCBI Taxonomy" id="3342712"/>
    <lineage>
        <taxon>Bacteria</taxon>
        <taxon>Bacillati</taxon>
        <taxon>Actinomycetota</taxon>
        <taxon>Actinomycetes</taxon>
        <taxon>Kitasatosporales</taxon>
        <taxon>Streptomycetaceae</taxon>
        <taxon>Streptacidiphilus</taxon>
    </lineage>
</organism>
<dbReference type="PANTHER" id="PTHR43156:SF2">
    <property type="entry name" value="STAGE II SPORULATION PROTEIN E"/>
    <property type="match status" value="1"/>
</dbReference>
<dbReference type="InterPro" id="IPR036457">
    <property type="entry name" value="PPM-type-like_dom_sf"/>
</dbReference>
<evidence type="ECO:0000313" key="5">
    <source>
        <dbReference type="EMBL" id="MFC1408513.1"/>
    </source>
</evidence>
<accession>A0ABV6V488</accession>
<dbReference type="Proteomes" id="UP001592582">
    <property type="component" value="Unassembled WGS sequence"/>
</dbReference>
<dbReference type="SMART" id="SM00331">
    <property type="entry name" value="PP2C_SIG"/>
    <property type="match status" value="1"/>
</dbReference>
<dbReference type="SUPFAM" id="SSF81606">
    <property type="entry name" value="PP2C-like"/>
    <property type="match status" value="1"/>
</dbReference>
<feature type="region of interest" description="Disordered" evidence="3">
    <location>
        <begin position="1"/>
        <end position="22"/>
    </location>
</feature>
<evidence type="ECO:0000313" key="6">
    <source>
        <dbReference type="Proteomes" id="UP001592582"/>
    </source>
</evidence>
<dbReference type="GO" id="GO:0004722">
    <property type="term" value="F:protein serine/threonine phosphatase activity"/>
    <property type="evidence" value="ECO:0007669"/>
    <property type="project" value="UniProtKB-EC"/>
</dbReference>